<dbReference type="RefSeq" id="WP_379691821.1">
    <property type="nucleotide sequence ID" value="NZ_JBHSXH010000001.1"/>
</dbReference>
<dbReference type="Pfam" id="PF03023">
    <property type="entry name" value="MurJ"/>
    <property type="match status" value="1"/>
</dbReference>
<evidence type="ECO:0000256" key="6">
    <source>
        <dbReference type="ARBA" id="ARBA00022989"/>
    </source>
</evidence>
<dbReference type="PANTHER" id="PTHR30250:SF11">
    <property type="entry name" value="O-ANTIGEN TRANSPORTER-RELATED"/>
    <property type="match status" value="1"/>
</dbReference>
<dbReference type="GO" id="GO:0008360">
    <property type="term" value="P:regulation of cell shape"/>
    <property type="evidence" value="ECO:0007669"/>
    <property type="project" value="UniProtKB-KW"/>
</dbReference>
<keyword evidence="5" id="KW-0573">Peptidoglycan synthesis</keyword>
<feature type="transmembrane region" description="Helical" evidence="8">
    <location>
        <begin position="12"/>
        <end position="31"/>
    </location>
</feature>
<dbReference type="InterPro" id="IPR050833">
    <property type="entry name" value="Poly_Biosynth_Transport"/>
</dbReference>
<feature type="transmembrane region" description="Helical" evidence="8">
    <location>
        <begin position="259"/>
        <end position="280"/>
    </location>
</feature>
<feature type="transmembrane region" description="Helical" evidence="8">
    <location>
        <begin position="368"/>
        <end position="387"/>
    </location>
</feature>
<evidence type="ECO:0000256" key="7">
    <source>
        <dbReference type="ARBA" id="ARBA00023136"/>
    </source>
</evidence>
<gene>
    <name evidence="9" type="ORF">ACFQEV_00015</name>
</gene>
<name>A0ABD5TT87_9EURY</name>
<keyword evidence="10" id="KW-1185">Reference proteome</keyword>
<accession>A0ABD5TT87</accession>
<feature type="transmembrane region" description="Helical" evidence="8">
    <location>
        <begin position="393"/>
        <end position="414"/>
    </location>
</feature>
<evidence type="ECO:0000256" key="1">
    <source>
        <dbReference type="ARBA" id="ARBA00004651"/>
    </source>
</evidence>
<evidence type="ECO:0000313" key="9">
    <source>
        <dbReference type="EMBL" id="MFC6823394.1"/>
    </source>
</evidence>
<feature type="transmembrane region" description="Helical" evidence="8">
    <location>
        <begin position="155"/>
        <end position="173"/>
    </location>
</feature>
<proteinExistence type="predicted"/>
<feature type="transmembrane region" description="Helical" evidence="8">
    <location>
        <begin position="179"/>
        <end position="199"/>
    </location>
</feature>
<comment type="subcellular location">
    <subcellularLocation>
        <location evidence="1">Cell membrane</location>
        <topology evidence="1">Multi-pass membrane protein</topology>
    </subcellularLocation>
</comment>
<evidence type="ECO:0000256" key="8">
    <source>
        <dbReference type="SAM" id="Phobius"/>
    </source>
</evidence>
<dbReference type="InterPro" id="IPR002797">
    <property type="entry name" value="Polysacc_synth"/>
</dbReference>
<evidence type="ECO:0000256" key="5">
    <source>
        <dbReference type="ARBA" id="ARBA00022984"/>
    </source>
</evidence>
<feature type="transmembrane region" description="Helical" evidence="8">
    <location>
        <begin position="456"/>
        <end position="479"/>
    </location>
</feature>
<feature type="transmembrane region" description="Helical" evidence="8">
    <location>
        <begin position="84"/>
        <end position="107"/>
    </location>
</feature>
<dbReference type="EMBL" id="JBHSXH010000001">
    <property type="protein sequence ID" value="MFC6823394.1"/>
    <property type="molecule type" value="Genomic_DNA"/>
</dbReference>
<keyword evidence="3 8" id="KW-0812">Transmembrane</keyword>
<keyword evidence="4" id="KW-0133">Cell shape</keyword>
<evidence type="ECO:0000313" key="10">
    <source>
        <dbReference type="Proteomes" id="UP001596408"/>
    </source>
</evidence>
<feature type="transmembrane region" description="Helical" evidence="8">
    <location>
        <begin position="426"/>
        <end position="444"/>
    </location>
</feature>
<dbReference type="GO" id="GO:0005886">
    <property type="term" value="C:plasma membrane"/>
    <property type="evidence" value="ECO:0007669"/>
    <property type="project" value="UniProtKB-SubCell"/>
</dbReference>
<keyword evidence="2" id="KW-1003">Cell membrane</keyword>
<dbReference type="Pfam" id="PF01943">
    <property type="entry name" value="Polysacc_synt"/>
    <property type="match status" value="1"/>
</dbReference>
<sequence length="505" mass="55027">MSRSIVKGFLSIFSGKMLTSFISIVTLPFVVRVLGPKGYGDYAFLLSVFSMMMIFFSSGVTEGVQKFVAEERSFDGWRSNVVGFYLKLATGLAALGVVCVVGVTQLGIVERRLGARFDLYFYLLAGLVVAAQYRAFARRTLMGLGLEEYSEPLRVVGKILLFGIGLGLGYFFGFGVEGFLLGNIVGDAVVAVVGLWIIFNRVSLREVLTRTAESVSQNELLTFNVLNIALVLLVMSLYHTDIIMMRMFLGSEQTGYYRAALSVAEYIWFVPIALQALLLHSASTLWSNEEHARISSLTTRIIRYTALLTVVMAIGVAVLADRFVPYYYGEDFVPMIRPLLFLLPGVVGFALARPIYAVSQGNGDLKPIIVATSGSAVLNLVLNYLLIPRFGMIGAATATSIGYGSMLVMHVGCARHLGYYPLQDFRAARILAAGAIAAPVIYFADQLLTGDVVALVVVPVLGFVVYAFAALGVGAASVAEVLNILSYFPSPIDNWSQSVQQWRQE</sequence>
<evidence type="ECO:0000256" key="2">
    <source>
        <dbReference type="ARBA" id="ARBA00022475"/>
    </source>
</evidence>
<feature type="transmembrane region" description="Helical" evidence="8">
    <location>
        <begin position="119"/>
        <end position="135"/>
    </location>
</feature>
<dbReference type="Proteomes" id="UP001596408">
    <property type="component" value="Unassembled WGS sequence"/>
</dbReference>
<organism evidence="9 10">
    <name type="scientific">Halopelagius fulvigenes</name>
    <dbReference type="NCBI Taxonomy" id="1198324"/>
    <lineage>
        <taxon>Archaea</taxon>
        <taxon>Methanobacteriati</taxon>
        <taxon>Methanobacteriota</taxon>
        <taxon>Stenosarchaea group</taxon>
        <taxon>Halobacteria</taxon>
        <taxon>Halobacteriales</taxon>
        <taxon>Haloferacaceae</taxon>
    </lineage>
</organism>
<protein>
    <submittedName>
        <fullName evidence="9">Lipopolysaccharide biosynthesis protein</fullName>
    </submittedName>
</protein>
<keyword evidence="6 8" id="KW-1133">Transmembrane helix</keyword>
<feature type="transmembrane region" description="Helical" evidence="8">
    <location>
        <begin position="220"/>
        <end position="239"/>
    </location>
</feature>
<evidence type="ECO:0000256" key="3">
    <source>
        <dbReference type="ARBA" id="ARBA00022692"/>
    </source>
</evidence>
<comment type="caution">
    <text evidence="9">The sequence shown here is derived from an EMBL/GenBank/DDBJ whole genome shotgun (WGS) entry which is preliminary data.</text>
</comment>
<feature type="transmembrane region" description="Helical" evidence="8">
    <location>
        <begin position="339"/>
        <end position="356"/>
    </location>
</feature>
<dbReference type="PANTHER" id="PTHR30250">
    <property type="entry name" value="PST FAMILY PREDICTED COLANIC ACID TRANSPORTER"/>
    <property type="match status" value="1"/>
</dbReference>
<feature type="transmembrane region" description="Helical" evidence="8">
    <location>
        <begin position="301"/>
        <end position="319"/>
    </location>
</feature>
<evidence type="ECO:0000256" key="4">
    <source>
        <dbReference type="ARBA" id="ARBA00022960"/>
    </source>
</evidence>
<keyword evidence="7 8" id="KW-0472">Membrane</keyword>
<dbReference type="AlphaFoldDB" id="A0ABD5TT87"/>
<feature type="transmembrane region" description="Helical" evidence="8">
    <location>
        <begin position="43"/>
        <end position="64"/>
    </location>
</feature>
<dbReference type="InterPro" id="IPR004268">
    <property type="entry name" value="MurJ"/>
</dbReference>
<reference evidence="9 10" key="1">
    <citation type="journal article" date="2019" name="Int. J. Syst. Evol. Microbiol.">
        <title>The Global Catalogue of Microorganisms (GCM) 10K type strain sequencing project: providing services to taxonomists for standard genome sequencing and annotation.</title>
        <authorList>
            <consortium name="The Broad Institute Genomics Platform"/>
            <consortium name="The Broad Institute Genome Sequencing Center for Infectious Disease"/>
            <person name="Wu L."/>
            <person name="Ma J."/>
        </authorList>
    </citation>
    <scope>NUCLEOTIDE SEQUENCE [LARGE SCALE GENOMIC DNA]</scope>
    <source>
        <strain evidence="9 10">YIM 94188</strain>
    </source>
</reference>